<accession>A0ABV6S0Y1</accession>
<dbReference type="Pfam" id="PF19942">
    <property type="entry name" value="DUF6404"/>
    <property type="match status" value="1"/>
</dbReference>
<feature type="transmembrane region" description="Helical" evidence="1">
    <location>
        <begin position="44"/>
        <end position="69"/>
    </location>
</feature>
<keyword evidence="1" id="KW-1133">Transmembrane helix</keyword>
<keyword evidence="1" id="KW-0472">Membrane</keyword>
<evidence type="ECO:0000256" key="1">
    <source>
        <dbReference type="SAM" id="Phobius"/>
    </source>
</evidence>
<dbReference type="RefSeq" id="WP_386677372.1">
    <property type="nucleotide sequence ID" value="NZ_JBHLTG010000027.1"/>
</dbReference>
<sequence length="122" mass="13069">MTHHEKLAAMHQHMIAIGVPASTAAPLAWRLLWRLGVEVPPPLFVPFATGALAMSGAFALVWGLLMWGLFWARQGMPASSVVAAALAAGALVGISMAAYFRHLARKHNLPSWAEYTGAPTRV</sequence>
<protein>
    <submittedName>
        <fullName evidence="2">DUF6404 family protein</fullName>
    </submittedName>
</protein>
<keyword evidence="1" id="KW-0812">Transmembrane</keyword>
<reference evidence="2 3" key="1">
    <citation type="submission" date="2024-09" db="EMBL/GenBank/DDBJ databases">
        <authorList>
            <person name="Sun Q."/>
            <person name="Mori K."/>
        </authorList>
    </citation>
    <scope>NUCLEOTIDE SEQUENCE [LARGE SCALE GENOMIC DNA]</scope>
    <source>
        <strain evidence="2 3">KCTC 23076</strain>
    </source>
</reference>
<gene>
    <name evidence="2" type="ORF">ACFFGH_34165</name>
</gene>
<evidence type="ECO:0000313" key="2">
    <source>
        <dbReference type="EMBL" id="MFC0682901.1"/>
    </source>
</evidence>
<organism evidence="2 3">
    <name type="scientific">Lysobacter korlensis</name>
    <dbReference type="NCBI Taxonomy" id="553636"/>
    <lineage>
        <taxon>Bacteria</taxon>
        <taxon>Pseudomonadati</taxon>
        <taxon>Pseudomonadota</taxon>
        <taxon>Gammaproteobacteria</taxon>
        <taxon>Lysobacterales</taxon>
        <taxon>Lysobacteraceae</taxon>
        <taxon>Lysobacter</taxon>
    </lineage>
</organism>
<dbReference type="Proteomes" id="UP001589896">
    <property type="component" value="Unassembled WGS sequence"/>
</dbReference>
<dbReference type="InterPro" id="IPR045644">
    <property type="entry name" value="DUF6404"/>
</dbReference>
<feature type="transmembrane region" description="Helical" evidence="1">
    <location>
        <begin position="81"/>
        <end position="100"/>
    </location>
</feature>
<comment type="caution">
    <text evidence="2">The sequence shown here is derived from an EMBL/GenBank/DDBJ whole genome shotgun (WGS) entry which is preliminary data.</text>
</comment>
<evidence type="ECO:0000313" key="3">
    <source>
        <dbReference type="Proteomes" id="UP001589896"/>
    </source>
</evidence>
<feature type="transmembrane region" description="Helical" evidence="1">
    <location>
        <begin position="12"/>
        <end position="32"/>
    </location>
</feature>
<name>A0ABV6S0Y1_9GAMM</name>
<proteinExistence type="predicted"/>
<keyword evidence="3" id="KW-1185">Reference proteome</keyword>
<dbReference type="EMBL" id="JBHLTG010000027">
    <property type="protein sequence ID" value="MFC0682901.1"/>
    <property type="molecule type" value="Genomic_DNA"/>
</dbReference>